<evidence type="ECO:0000313" key="11">
    <source>
        <dbReference type="Proteomes" id="UP001283361"/>
    </source>
</evidence>
<reference evidence="10" key="1">
    <citation type="journal article" date="2023" name="G3 (Bethesda)">
        <title>A reference genome for the long-term kleptoplast-retaining sea slug Elysia crispata morphotype clarki.</title>
        <authorList>
            <person name="Eastman K.E."/>
            <person name="Pendleton A.L."/>
            <person name="Shaikh M.A."/>
            <person name="Suttiyut T."/>
            <person name="Ogas R."/>
            <person name="Tomko P."/>
            <person name="Gavelis G."/>
            <person name="Widhalm J.R."/>
            <person name="Wisecaver J.H."/>
        </authorList>
    </citation>
    <scope>NUCLEOTIDE SEQUENCE</scope>
    <source>
        <strain evidence="10">ECLA1</strain>
    </source>
</reference>
<feature type="region of interest" description="Disordered" evidence="6">
    <location>
        <begin position="2303"/>
        <end position="2323"/>
    </location>
</feature>
<gene>
    <name evidence="10" type="ORF">RRG08_020940</name>
</gene>
<keyword evidence="11" id="KW-1185">Reference proteome</keyword>
<feature type="repeat" description="CSPG" evidence="5">
    <location>
        <begin position="1366"/>
        <end position="1458"/>
    </location>
</feature>
<dbReference type="InterPro" id="IPR051561">
    <property type="entry name" value="FRAS1_ECM"/>
</dbReference>
<dbReference type="Gene3D" id="2.60.120.200">
    <property type="match status" value="2"/>
</dbReference>
<keyword evidence="1 8" id="KW-0732">Signal</keyword>
<dbReference type="PANTHER" id="PTHR45739">
    <property type="entry name" value="MATRIX PROTEIN, PUTATIVE-RELATED"/>
    <property type="match status" value="1"/>
</dbReference>
<keyword evidence="2" id="KW-0677">Repeat</keyword>
<proteinExistence type="predicted"/>
<comment type="caution">
    <text evidence="4">Lacks conserved residue(s) required for the propagation of feature annotation.</text>
</comment>
<feature type="repeat" description="CSPG" evidence="5">
    <location>
        <begin position="1483"/>
        <end position="1574"/>
    </location>
</feature>
<feature type="repeat" description="CSPG" evidence="5">
    <location>
        <begin position="2059"/>
        <end position="2162"/>
    </location>
</feature>
<dbReference type="Pfam" id="PF16184">
    <property type="entry name" value="Cadherin_3"/>
    <property type="match status" value="11"/>
</dbReference>
<sequence>MKSKGFLTVVLFTLNLFVVRIVAIETNEASFYGESYVYSAFQDAKQSFSVKLGFKTVRPDGLLFLAAGKTDYLLVQLNAGIVETRTNLGSGEAIVFSARGVRLDDSNWHEIEITCNRGVVYLMIDGKGQGQTTTPGNFYDLNIELGVYLGSRGNLKTNFFRGNMMPFRGCLRKVIFNGRNILSDAQNAVFVTWSCDEEFTARSDSVISMNNKTSFVALPSFRIYPGSTGKLSCDVKTRSSDVLVFFNSGQGSTSRDFIAVELINGKPKLSIDMGSGLIEVTLKTSLNDGTWHTLLVAISETSAKIQIDAEQNITRFHLGGQNYLNLGHLLYIGGLGSEAHSLSGKLRLSSATEMLGSRTSLIGCVRNIAMNSVKYGLQEVRISRYIDVGCRWKFPCSLNPCIETASCLEVGMEEFRCECDEASCTKREFEQRANSDGPISSILSVRELVVPQGGNVVINRSIIQVQDKYRHYFMRKNVLFLVKYPPKIGKIGVHRRAEVQSFTWSDLMRESVYYHHYGGQASVDEIGLEISVSLSPFRSVAIKRYDFIVPVRITSTKHFQVRAPSGHVLAVSSGGRIQITPSVLNVESDTDPSLLIFQVTFLRQAQSYFEKSTSNANQATVFTYKDIQRGYVWFQHKEDAMVYTKINVTDKPKDITESVQLRFRRQDFEVKMLGNTGITMGYGSTSLISSQNLSFVAGSKLEDVKVRYEIIRPPLLGVLQLHSETSDWIDVQNFTQEEIDSGKIRYQHFPDDSFSNSDSFKFQAISRDRTSEAKIFRIKFKTVVLTVERNNDLVIHKDSFDRFSNETLLVLCNIENLDFSNIVYSVMRVPSKGRLYLTKRPISSSFDFDLEPHLEADDTFSQMDINRGYVYYKYNIPSIAKDTDYLDLQASYFGYTIRVRTLIIFSPGNLGVRLINKGLEGVIEGGLKVISKKNFFIEADKFKNFTFFITEGPSHGSLSIVDSKSLVVLNSKISSFITAQLVTGRVAYKHDDSENNKDLFKFVATPNVKESISNLPDEIEQLTGKFHISILMRNDNPPVRVSNKIFHVVTGQIKTLSIHDLAFHDPDIDFDDSLLVYKRHAISNGDILDKKTEEKVFNFTQKDLMDRKLMFHHRGESFSKVPILVTDGQFFSNSILEIQASQPFVRVVGNLVLEVDSGQTAVLDSKNIGVESNLDFKPEDVTLRLGNNPKHGTLQVNGNINADFSFNDILQRKVKYHHWGQSVLSDTISFIVILKTFTTNTQLTVEVTSLYTSGPPEIVHNQVLSVKAGQIQVITDQHLEARHKGYLPMDINYIVTNLPQHGHLVIKGRPAKPGNAPEFSQADINKGHVVYASDSPIHLTDKFTFDVGTEVESLRDMEFLIEVIPETAITTHVSITIVEGGRFIFNTTLFSQFNLISTGGRVSFSVEQAPMHGKMALQIRGKERNTKAFSSEDLQRKKISYIHDDSESQSDNVVIKAIPQNSDSHPGEILLVKITVKPVDDQPPRIIVNSGLNLWSGSLALVTGRQLEALDPDTNSAGIQYTVTSGPSNGHLSFLSNTFRRINSFTQLDLDSEQVVFVHKGALSGSFTVSVSDRKNQGGSVTVNVQARPVIITMTNLRMLYAFPGRLQPITNQTLLAEVSDSNFSDPIIFTLKSPRPLKGRLVTRSRQQIIEIKSFTQHEVNHGKVFYQHTDLMVNWQEADLLVFDVSTTYAQTLRNKVLNVTIAFSNINADNYQNLLKIKTPIVTEGSKVFILRENFDSSEFVGIIQRFYPEASIHFSFESFADHGWLWYKDEEFEVGQEFTQEDLNSRLLVYQHDDSDSIHDTFLFGMKILVPRTHRKKDHSIGGLLFNFSLTIEPVNDNAYLLLTHHPKISVLQGSEIVVTSTNLSTADLDTGPEDIEYVIVTQPDNGMFVRVTAPNTRLHAFTQLDVNKLNLVFKHDGSSKSRGSVYFKVWDKKFPPTYANMDIEVRPLTIDVESDDDIPIYQGTSSITLTPKHLGVTTNGDPSKLKYLIVKKARYGRFTKNSTPIISFSQQDLEQRKVQYIQNPDSQGTDIFEIIIKLSYINVSRSGISYFIRQKPLVKQGPLVAVDSSYVAITRASLDASELAQLTNDDPHFRIAEGPNYGKIMMRRRQRREAGAESSFTPVSEFTFQDIIYTRIYYVPDGKVTKASQDKITYALSARGVPAAYGELIIDLDEDKSVADGSTTQIDVTGSKSNNNEEKNGVNGEKNGFNEEKEELDGGKNDERSAEDTNIDHENFPNGTKKDNESSQQKPSMDSNIEGETSGDNITLIIIVLVLVLCLVLVAALVVVLVLRKRRAQQRSKKNFKPTAKPRPLISGPLQLEQPHGLIQTKTGGMVSGIADQDRNTSAPLISSPVDSHTAEHIALVSSSSMSGEGKSAPRADGLYVNTAHVKDHTLNNIASPDVTQVTDGSRTRPESESAVSEDTGEQGSIVTSGRGSSATSDLIDWSLMDPDLLQSCNLSTPALRSNQYWL</sequence>
<dbReference type="SMART" id="SM00282">
    <property type="entry name" value="LamG"/>
    <property type="match status" value="2"/>
</dbReference>
<keyword evidence="7" id="KW-0472">Membrane</keyword>
<feature type="repeat" description="CSPG" evidence="5">
    <location>
        <begin position="669"/>
        <end position="765"/>
    </location>
</feature>
<feature type="compositionally biased region" description="Basic and acidic residues" evidence="6">
    <location>
        <begin position="2213"/>
        <end position="2250"/>
    </location>
</feature>
<dbReference type="PROSITE" id="PS50025">
    <property type="entry name" value="LAM_G_DOMAIN"/>
    <property type="match status" value="2"/>
</dbReference>
<name>A0AAE1DW12_9GAST</name>
<evidence type="ECO:0000256" key="4">
    <source>
        <dbReference type="PROSITE-ProRule" id="PRU00122"/>
    </source>
</evidence>
<evidence type="ECO:0000256" key="2">
    <source>
        <dbReference type="ARBA" id="ARBA00022737"/>
    </source>
</evidence>
<feature type="repeat" description="CSPG" evidence="5">
    <location>
        <begin position="1588"/>
        <end position="1688"/>
    </location>
</feature>
<feature type="repeat" description="CSPG" evidence="5">
    <location>
        <begin position="910"/>
        <end position="1005"/>
    </location>
</feature>
<protein>
    <recommendedName>
        <fullName evidence="9">Laminin G domain-containing protein</fullName>
    </recommendedName>
</protein>
<dbReference type="PANTHER" id="PTHR45739:SF12">
    <property type="entry name" value="CHONDROITIN SULFATE PROTEOGLYCAN 4-LIKE ISOFORM X2"/>
    <property type="match status" value="1"/>
</dbReference>
<evidence type="ECO:0000256" key="3">
    <source>
        <dbReference type="ARBA" id="ARBA00023180"/>
    </source>
</evidence>
<evidence type="ECO:0000256" key="8">
    <source>
        <dbReference type="SAM" id="SignalP"/>
    </source>
</evidence>
<comment type="caution">
    <text evidence="10">The sequence shown here is derived from an EMBL/GenBank/DDBJ whole genome shotgun (WGS) entry which is preliminary data.</text>
</comment>
<feature type="region of interest" description="Disordered" evidence="6">
    <location>
        <begin position="2401"/>
        <end position="2443"/>
    </location>
</feature>
<feature type="repeat" description="CSPG" evidence="5">
    <location>
        <begin position="1844"/>
        <end position="1935"/>
    </location>
</feature>
<feature type="compositionally biased region" description="Polar residues" evidence="6">
    <location>
        <begin position="2251"/>
        <end position="2263"/>
    </location>
</feature>
<keyword evidence="7" id="KW-1133">Transmembrane helix</keyword>
<dbReference type="Pfam" id="PF00054">
    <property type="entry name" value="Laminin_G_1"/>
    <property type="match status" value="1"/>
</dbReference>
<evidence type="ECO:0000259" key="9">
    <source>
        <dbReference type="PROSITE" id="PS50025"/>
    </source>
</evidence>
<feature type="domain" description="Laminin G" evidence="9">
    <location>
        <begin position="205"/>
        <end position="390"/>
    </location>
</feature>
<dbReference type="EMBL" id="JAWDGP010002384">
    <property type="protein sequence ID" value="KAK3783613.1"/>
    <property type="molecule type" value="Genomic_DNA"/>
</dbReference>
<feature type="signal peptide" evidence="8">
    <location>
        <begin position="1"/>
        <end position="23"/>
    </location>
</feature>
<organism evidence="10 11">
    <name type="scientific">Elysia crispata</name>
    <name type="common">lettuce slug</name>
    <dbReference type="NCBI Taxonomy" id="231223"/>
    <lineage>
        <taxon>Eukaryota</taxon>
        <taxon>Metazoa</taxon>
        <taxon>Spiralia</taxon>
        <taxon>Lophotrochozoa</taxon>
        <taxon>Mollusca</taxon>
        <taxon>Gastropoda</taxon>
        <taxon>Heterobranchia</taxon>
        <taxon>Euthyneura</taxon>
        <taxon>Panpulmonata</taxon>
        <taxon>Sacoglossa</taxon>
        <taxon>Placobranchoidea</taxon>
        <taxon>Plakobranchidae</taxon>
        <taxon>Elysia</taxon>
    </lineage>
</organism>
<evidence type="ECO:0000256" key="1">
    <source>
        <dbReference type="ARBA" id="ARBA00022729"/>
    </source>
</evidence>
<evidence type="ECO:0000313" key="10">
    <source>
        <dbReference type="EMBL" id="KAK3783613.1"/>
    </source>
</evidence>
<feature type="chain" id="PRO_5041983483" description="Laminin G domain-containing protein" evidence="8">
    <location>
        <begin position="24"/>
        <end position="2476"/>
    </location>
</feature>
<feature type="transmembrane region" description="Helical" evidence="7">
    <location>
        <begin position="2271"/>
        <end position="2296"/>
    </location>
</feature>
<dbReference type="CDD" id="cd00110">
    <property type="entry name" value="LamG"/>
    <property type="match status" value="2"/>
</dbReference>
<dbReference type="PROSITE" id="PS51854">
    <property type="entry name" value="CSPG"/>
    <property type="match status" value="8"/>
</dbReference>
<feature type="domain" description="Laminin G" evidence="9">
    <location>
        <begin position="28"/>
        <end position="195"/>
    </location>
</feature>
<evidence type="ECO:0000256" key="5">
    <source>
        <dbReference type="PROSITE-ProRule" id="PRU01201"/>
    </source>
</evidence>
<accession>A0AAE1DW12</accession>
<dbReference type="Pfam" id="PF02210">
    <property type="entry name" value="Laminin_G_2"/>
    <property type="match status" value="1"/>
</dbReference>
<evidence type="ECO:0000256" key="7">
    <source>
        <dbReference type="SAM" id="Phobius"/>
    </source>
</evidence>
<dbReference type="InterPro" id="IPR001791">
    <property type="entry name" value="Laminin_G"/>
</dbReference>
<keyword evidence="7" id="KW-0812">Transmembrane</keyword>
<dbReference type="InterPro" id="IPR039005">
    <property type="entry name" value="CSPG_rpt"/>
</dbReference>
<dbReference type="Proteomes" id="UP001283361">
    <property type="component" value="Unassembled WGS sequence"/>
</dbReference>
<dbReference type="SUPFAM" id="SSF49899">
    <property type="entry name" value="Concanavalin A-like lectins/glucanases"/>
    <property type="match status" value="2"/>
</dbReference>
<feature type="region of interest" description="Disordered" evidence="6">
    <location>
        <begin position="2184"/>
        <end position="2263"/>
    </location>
</feature>
<keyword evidence="3" id="KW-0325">Glycoprotein</keyword>
<feature type="compositionally biased region" description="Polar residues" evidence="6">
    <location>
        <begin position="2423"/>
        <end position="2443"/>
    </location>
</feature>
<feature type="repeat" description="CSPG" evidence="5">
    <location>
        <begin position="1255"/>
        <end position="1348"/>
    </location>
</feature>
<dbReference type="GO" id="GO:0009653">
    <property type="term" value="P:anatomical structure morphogenesis"/>
    <property type="evidence" value="ECO:0007669"/>
    <property type="project" value="TreeGrafter"/>
</dbReference>
<evidence type="ECO:0000256" key="6">
    <source>
        <dbReference type="SAM" id="MobiDB-lite"/>
    </source>
</evidence>
<feature type="compositionally biased region" description="Polar residues" evidence="6">
    <location>
        <begin position="2401"/>
        <end position="2414"/>
    </location>
</feature>
<dbReference type="InterPro" id="IPR013320">
    <property type="entry name" value="ConA-like_dom_sf"/>
</dbReference>